<dbReference type="EMBL" id="JBBJCI010000038">
    <property type="protein sequence ID" value="KAK7250189.1"/>
    <property type="molecule type" value="Genomic_DNA"/>
</dbReference>
<feature type="region of interest" description="Disordered" evidence="1">
    <location>
        <begin position="26"/>
        <end position="82"/>
    </location>
</feature>
<dbReference type="PANTHER" id="PTHR10625">
    <property type="entry name" value="HISTONE DEACETYLASE HDAC1-RELATED"/>
    <property type="match status" value="1"/>
</dbReference>
<feature type="compositionally biased region" description="Low complexity" evidence="1">
    <location>
        <begin position="110"/>
        <end position="123"/>
    </location>
</feature>
<organism evidence="3 4">
    <name type="scientific">Aureococcus anophagefferens</name>
    <name type="common">Harmful bloom alga</name>
    <dbReference type="NCBI Taxonomy" id="44056"/>
    <lineage>
        <taxon>Eukaryota</taxon>
        <taxon>Sar</taxon>
        <taxon>Stramenopiles</taxon>
        <taxon>Ochrophyta</taxon>
        <taxon>Pelagophyceae</taxon>
        <taxon>Pelagomonadales</taxon>
        <taxon>Pelagomonadaceae</taxon>
        <taxon>Aureococcus</taxon>
    </lineage>
</organism>
<accession>A0ABR1GAT0</accession>
<dbReference type="Gene3D" id="3.40.800.20">
    <property type="entry name" value="Histone deacetylase domain"/>
    <property type="match status" value="1"/>
</dbReference>
<feature type="region of interest" description="Disordered" evidence="1">
    <location>
        <begin position="95"/>
        <end position="238"/>
    </location>
</feature>
<feature type="region of interest" description="Disordered" evidence="1">
    <location>
        <begin position="645"/>
        <end position="672"/>
    </location>
</feature>
<dbReference type="PRINTS" id="PR01270">
    <property type="entry name" value="HDASUPER"/>
</dbReference>
<dbReference type="InterPro" id="IPR023696">
    <property type="entry name" value="Ureohydrolase_dom_sf"/>
</dbReference>
<name>A0ABR1GAT0_AURAN</name>
<dbReference type="PANTHER" id="PTHR10625:SF25">
    <property type="entry name" value="HISTONE DEACETYLASE 18-RELATED"/>
    <property type="match status" value="1"/>
</dbReference>
<feature type="compositionally biased region" description="Basic and acidic residues" evidence="1">
    <location>
        <begin position="649"/>
        <end position="666"/>
    </location>
</feature>
<dbReference type="Pfam" id="PF00850">
    <property type="entry name" value="Hist_deacetyl"/>
    <property type="match status" value="1"/>
</dbReference>
<dbReference type="SUPFAM" id="SSF52768">
    <property type="entry name" value="Arginase/deacetylase"/>
    <property type="match status" value="1"/>
</dbReference>
<feature type="compositionally biased region" description="Acidic residues" evidence="1">
    <location>
        <begin position="30"/>
        <end position="43"/>
    </location>
</feature>
<evidence type="ECO:0000313" key="4">
    <source>
        <dbReference type="Proteomes" id="UP001363151"/>
    </source>
</evidence>
<feature type="compositionally biased region" description="Acidic residues" evidence="1">
    <location>
        <begin position="212"/>
        <end position="233"/>
    </location>
</feature>
<feature type="compositionally biased region" description="Acidic residues" evidence="1">
    <location>
        <begin position="163"/>
        <end position="172"/>
    </location>
</feature>
<gene>
    <name evidence="3" type="ORF">SO694_00006618</name>
</gene>
<evidence type="ECO:0000256" key="1">
    <source>
        <dbReference type="SAM" id="MobiDB-lite"/>
    </source>
</evidence>
<feature type="compositionally biased region" description="Acidic residues" evidence="1">
    <location>
        <begin position="65"/>
        <end position="75"/>
    </location>
</feature>
<evidence type="ECO:0000259" key="2">
    <source>
        <dbReference type="Pfam" id="PF00850"/>
    </source>
</evidence>
<comment type="caution">
    <text evidence="3">The sequence shown here is derived from an EMBL/GenBank/DDBJ whole genome shotgun (WGS) entry which is preliminary data.</text>
</comment>
<feature type="compositionally biased region" description="Low complexity" evidence="1">
    <location>
        <begin position="47"/>
        <end position="64"/>
    </location>
</feature>
<feature type="domain" description="Histone deacetylase" evidence="2">
    <location>
        <begin position="277"/>
        <end position="590"/>
    </location>
</feature>
<dbReference type="InterPro" id="IPR000286">
    <property type="entry name" value="HDACs"/>
</dbReference>
<proteinExistence type="predicted"/>
<sequence>MVSFRRKRHRWHVRWAFKEWERWRRHQDALDDQSSDSDDDDEFFVPAAGAAANGAAPSSSSSSSSDDDDDVDDVSDSGSDGSVRVFVFEGNAKARHVSPFSPLGRERAASAESAQAANGAAAADDSDDSSGDGAAGATPAAADSDDSDDDFADGPAKKPATADSDDSDDDFADGPAKKKPANDDDSDDDFEDAPEPAKPASQTAQLLGDFPDNMDESDDESDDDDWEDEDGPEPPESTWLLDVAAPFASVFASPARAKVCLAYSDSMTRHHERSTDHPERPERITMSHAELGAAGLLDACATLPSRRATPKELRRVHESSYVAATFALKAKCDAALESGDDDAVARLRQDVAELANRQNSVYLNEHSVDCALLSAGGTVDAVMAVASGRFDHGCALVRPPGHHAECHCMMGFCLYNNVAVAVAAALEDEKRPCRRVLVVDWDVHHGNGTQNMFFDDPRVLFCSIHRYDRGTFYPPGDGGGPQQVGSGKGAGFNVNVGWDGGGAGDTDYAAAFDSLLLPLFRLYRPELIVVSAGFDSARGDPLGGCDLTPRGYARLLDRLKGLRPSRGVALCLEGGYNCLSVARSYSACVGGLQGATPPDDSDLKKPSLRALKAVAATANHLLPHWPKLKKAAEMCNKAYAKAHKKHLAKRAEEPRPQFGRDPDRDPGFGWAY</sequence>
<feature type="compositionally biased region" description="Low complexity" evidence="1">
    <location>
        <begin position="153"/>
        <end position="162"/>
    </location>
</feature>
<reference evidence="3 4" key="1">
    <citation type="submission" date="2024-03" db="EMBL/GenBank/DDBJ databases">
        <title>Aureococcus anophagefferens CCMP1851 and Kratosvirus quantuckense: Draft genome of a second virus-susceptible host strain in the model system.</title>
        <authorList>
            <person name="Chase E."/>
            <person name="Truchon A.R."/>
            <person name="Schepens W."/>
            <person name="Wilhelm S.W."/>
        </authorList>
    </citation>
    <scope>NUCLEOTIDE SEQUENCE [LARGE SCALE GENOMIC DNA]</scope>
    <source>
        <strain evidence="3 4">CCMP1851</strain>
    </source>
</reference>
<feature type="compositionally biased region" description="Acidic residues" evidence="1">
    <location>
        <begin position="183"/>
        <end position="194"/>
    </location>
</feature>
<keyword evidence="4" id="KW-1185">Reference proteome</keyword>
<dbReference type="InterPro" id="IPR037138">
    <property type="entry name" value="His_deacetylse_dom_sf"/>
</dbReference>
<dbReference type="Proteomes" id="UP001363151">
    <property type="component" value="Unassembled WGS sequence"/>
</dbReference>
<feature type="compositionally biased region" description="Low complexity" evidence="1">
    <location>
        <begin position="131"/>
        <end position="142"/>
    </location>
</feature>
<protein>
    <submittedName>
        <fullName evidence="3">NAD-dependent histone deacetylase (H3-K14 specific)</fullName>
    </submittedName>
</protein>
<evidence type="ECO:0000313" key="3">
    <source>
        <dbReference type="EMBL" id="KAK7250189.1"/>
    </source>
</evidence>
<dbReference type="InterPro" id="IPR023801">
    <property type="entry name" value="His_deacetylse_dom"/>
</dbReference>
<feature type="compositionally biased region" description="Acidic residues" evidence="1">
    <location>
        <begin position="143"/>
        <end position="152"/>
    </location>
</feature>